<name>B5CZW5_PHOPM</name>
<gene>
    <name evidence="4" type="ORF">BACPLE_02284</name>
</gene>
<dbReference type="InterPro" id="IPR006146">
    <property type="entry name" value="5'-Nucleotdase_CS"/>
</dbReference>
<dbReference type="PRINTS" id="PR01607">
    <property type="entry name" value="APYRASEFAMLY"/>
</dbReference>
<dbReference type="Proteomes" id="UP000003452">
    <property type="component" value="Unassembled WGS sequence"/>
</dbReference>
<protein>
    <submittedName>
        <fullName evidence="4">Ser/Thr phosphatase family protein</fullName>
    </submittedName>
</protein>
<organism evidence="4 5">
    <name type="scientific">Phocaeicola plebeius (strain DSM 17135 / JCM 12973 / CCUG 54634 / M2)</name>
    <name type="common">Bacteroides plebeius</name>
    <dbReference type="NCBI Taxonomy" id="484018"/>
    <lineage>
        <taxon>Bacteria</taxon>
        <taxon>Pseudomonadati</taxon>
        <taxon>Bacteroidota</taxon>
        <taxon>Bacteroidia</taxon>
        <taxon>Bacteroidales</taxon>
        <taxon>Bacteroidaceae</taxon>
        <taxon>Phocaeicola</taxon>
    </lineage>
</organism>
<comment type="caution">
    <text evidence="4">The sequence shown here is derived from an EMBL/GenBank/DDBJ whole genome shotgun (WGS) entry which is preliminary data.</text>
</comment>
<reference evidence="4 5" key="2">
    <citation type="submission" date="2008-08" db="EMBL/GenBank/DDBJ databases">
        <authorList>
            <person name="Fulton L."/>
            <person name="Clifton S."/>
            <person name="Fulton B."/>
            <person name="Xu J."/>
            <person name="Minx P."/>
            <person name="Pepin K.H."/>
            <person name="Johnson M."/>
            <person name="Thiruvilangam P."/>
            <person name="Bhonagiri V."/>
            <person name="Nash W.E."/>
            <person name="Mardis E.R."/>
            <person name="Wilson R.K."/>
        </authorList>
    </citation>
    <scope>NUCLEOTIDE SEQUENCE [LARGE SCALE GENOMIC DNA]</scope>
    <source>
        <strain evidence="5">DSM 17135 / JCM 12973 / M2</strain>
    </source>
</reference>
<dbReference type="AlphaFoldDB" id="B5CZW5"/>
<feature type="chain" id="PRO_5002831009" evidence="2">
    <location>
        <begin position="25"/>
        <end position="286"/>
    </location>
</feature>
<dbReference type="GO" id="GO:0046872">
    <property type="term" value="F:metal ion binding"/>
    <property type="evidence" value="ECO:0007669"/>
    <property type="project" value="InterPro"/>
</dbReference>
<dbReference type="Pfam" id="PF00149">
    <property type="entry name" value="Metallophos"/>
    <property type="match status" value="1"/>
</dbReference>
<evidence type="ECO:0000313" key="4">
    <source>
        <dbReference type="EMBL" id="EDY95179.1"/>
    </source>
</evidence>
<evidence type="ECO:0000256" key="1">
    <source>
        <dbReference type="ARBA" id="ARBA00006654"/>
    </source>
</evidence>
<dbReference type="GO" id="GO:0016788">
    <property type="term" value="F:hydrolase activity, acting on ester bonds"/>
    <property type="evidence" value="ECO:0007669"/>
    <property type="project" value="InterPro"/>
</dbReference>
<evidence type="ECO:0000256" key="2">
    <source>
        <dbReference type="SAM" id="SignalP"/>
    </source>
</evidence>
<proteinExistence type="inferred from homology"/>
<dbReference type="PANTHER" id="PTHR11575">
    <property type="entry name" value="5'-NUCLEOTIDASE-RELATED"/>
    <property type="match status" value="1"/>
</dbReference>
<dbReference type="GO" id="GO:0000166">
    <property type="term" value="F:nucleotide binding"/>
    <property type="evidence" value="ECO:0007669"/>
    <property type="project" value="InterPro"/>
</dbReference>
<dbReference type="InterPro" id="IPR029052">
    <property type="entry name" value="Metallo-depent_PP-like"/>
</dbReference>
<dbReference type="Gene3D" id="3.60.21.10">
    <property type="match status" value="1"/>
</dbReference>
<dbReference type="PROSITE" id="PS00786">
    <property type="entry name" value="5_NUCLEOTIDASE_2"/>
    <property type="match status" value="1"/>
</dbReference>
<accession>B5CZW5</accession>
<keyword evidence="2" id="KW-0732">Signal</keyword>
<dbReference type="CDD" id="cd00845">
    <property type="entry name" value="MPP_UshA_N_like"/>
    <property type="match status" value="1"/>
</dbReference>
<dbReference type="HOGENOM" id="CLU_005854_0_1_10"/>
<dbReference type="GO" id="GO:0009166">
    <property type="term" value="P:nucleotide catabolic process"/>
    <property type="evidence" value="ECO:0007669"/>
    <property type="project" value="InterPro"/>
</dbReference>
<feature type="signal peptide" evidence="2">
    <location>
        <begin position="1"/>
        <end position="24"/>
    </location>
</feature>
<dbReference type="SUPFAM" id="SSF56300">
    <property type="entry name" value="Metallo-dependent phosphatases"/>
    <property type="match status" value="1"/>
</dbReference>
<dbReference type="InterPro" id="IPR004843">
    <property type="entry name" value="Calcineurin-like_PHP"/>
</dbReference>
<dbReference type="EMBL" id="ABQC02000020">
    <property type="protein sequence ID" value="EDY95179.1"/>
    <property type="molecule type" value="Genomic_DNA"/>
</dbReference>
<dbReference type="InterPro" id="IPR006179">
    <property type="entry name" value="5_nucleotidase/apyrase"/>
</dbReference>
<evidence type="ECO:0000313" key="5">
    <source>
        <dbReference type="Proteomes" id="UP000003452"/>
    </source>
</evidence>
<dbReference type="eggNOG" id="COG0737">
    <property type="taxonomic scope" value="Bacteria"/>
</dbReference>
<sequence>MKNRKEMKKIYCLCLACLLVSVVAAQSVKELYIFHTNDMHSRIEPFASYFPDTLLAGKAGVLRRAAFVKEQRREHKDMLLFDSGDFSQGSPYYNLFKGEVEIKMMNEMGYDAGTIGNHEFDFGLDNMARLFKMANFPIVCANYDVAGTVLEGLVKEYTVIERDGIRIGVFGLGPELDGLVAHANYGNVKFEDPVSEGQRVADLLKNQEHCDLVICLSHLGWKGEPYSDIELIENTRNIDIVLGGHSHSFFEGPEFYKNLDGIEVPVQQMGKSAAFVGRMVVKMQKN</sequence>
<comment type="similarity">
    <text evidence="1">Belongs to the 5'-nucleotidase family.</text>
</comment>
<feature type="domain" description="Calcineurin-like phosphoesterase" evidence="3">
    <location>
        <begin position="33"/>
        <end position="248"/>
    </location>
</feature>
<dbReference type="PANTHER" id="PTHR11575:SF24">
    <property type="entry name" value="5'-NUCLEOTIDASE"/>
    <property type="match status" value="1"/>
</dbReference>
<reference evidence="4 5" key="1">
    <citation type="submission" date="2008-08" db="EMBL/GenBank/DDBJ databases">
        <title>Draft genome sequence of Bacteroides plebeius (DSM 17135).</title>
        <authorList>
            <person name="Sudarsanam P."/>
            <person name="Ley R."/>
            <person name="Guruge J."/>
            <person name="Turnbaugh P.J."/>
            <person name="Mahowald M."/>
            <person name="Liep D."/>
            <person name="Gordon J."/>
        </authorList>
    </citation>
    <scope>NUCLEOTIDE SEQUENCE [LARGE SCALE GENOMIC DNA]</scope>
    <source>
        <strain evidence="5">DSM 17135 / JCM 12973 / M2</strain>
    </source>
</reference>
<evidence type="ECO:0000259" key="3">
    <source>
        <dbReference type="Pfam" id="PF00149"/>
    </source>
</evidence>